<keyword evidence="6" id="KW-0833">Ubl conjugation pathway</keyword>
<name>A0A194PS66_PAPXU</name>
<keyword evidence="5" id="KW-0863">Zinc-finger</keyword>
<evidence type="ECO:0000313" key="13">
    <source>
        <dbReference type="EMBL" id="KPI95808.1"/>
    </source>
</evidence>
<evidence type="ECO:0000259" key="12">
    <source>
        <dbReference type="PROSITE" id="PS51292"/>
    </source>
</evidence>
<dbReference type="GO" id="GO:0016020">
    <property type="term" value="C:membrane"/>
    <property type="evidence" value="ECO:0007669"/>
    <property type="project" value="UniProtKB-SubCell"/>
</dbReference>
<comment type="subcellular location">
    <subcellularLocation>
        <location evidence="1">Membrane</location>
        <topology evidence="1">Multi-pass membrane protein</topology>
    </subcellularLocation>
</comment>
<dbReference type="PANTHER" id="PTHR46065:SF3">
    <property type="entry name" value="FI20425P1"/>
    <property type="match status" value="1"/>
</dbReference>
<feature type="domain" description="RING-CH-type" evidence="12">
    <location>
        <begin position="194"/>
        <end position="254"/>
    </location>
</feature>
<feature type="compositionally biased region" description="Polar residues" evidence="10">
    <location>
        <begin position="399"/>
        <end position="408"/>
    </location>
</feature>
<evidence type="ECO:0000256" key="1">
    <source>
        <dbReference type="ARBA" id="ARBA00004141"/>
    </source>
</evidence>
<dbReference type="Proteomes" id="UP000053268">
    <property type="component" value="Unassembled WGS sequence"/>
</dbReference>
<dbReference type="GO" id="GO:0008270">
    <property type="term" value="F:zinc ion binding"/>
    <property type="evidence" value="ECO:0007669"/>
    <property type="project" value="UniProtKB-KW"/>
</dbReference>
<sequence length="482" mass="51741">MRKVFMLNNFSENEESPRFSGDIIQNLRRAILAPPEYKKNIQEALQNVDFKFHRRCSYANLIRECNVAEGQTLLIFWGYGTSDSGITIMSASSSTSILMSPGTQGNLPLRSTGQQTDISCGYSSFASPVLVGEAESQRALRERLADSLTYAAPPSPPPAHRSASILGSVCALLLRKQGSSGAGAIAGKEASGARSRQSGSICRICFGGASRERLARPCACRGTVAAVHRSCLERWLLQAATSHCELCRYHYVVTRTHKWSWWRAALAWARGGGARALLADASRGAALAAGALLGTARALRACDAALQAGARRGGLPALAANVFSSLLIGLVGALNGLLTTWMLLKVQEHQAAWRAWRDSTLHVHVTLPDTTPAPSRQLSTRASRASHTSHVSADVSRAPTPTLSQASSEAAPPPPPPPRPAPTAAPPPLSPWTPPCEPLLSAIPTKQIPIMTKIFIYSLASAFIFIAFLSIFIFLFRNTREV</sequence>
<feature type="transmembrane region" description="Helical" evidence="11">
    <location>
        <begin position="322"/>
        <end position="344"/>
    </location>
</feature>
<dbReference type="GO" id="GO:0004842">
    <property type="term" value="F:ubiquitin-protein transferase activity"/>
    <property type="evidence" value="ECO:0007669"/>
    <property type="project" value="TreeGrafter"/>
</dbReference>
<dbReference type="STRING" id="66420.A0A194PS66"/>
<evidence type="ECO:0000256" key="5">
    <source>
        <dbReference type="ARBA" id="ARBA00022771"/>
    </source>
</evidence>
<keyword evidence="3 11" id="KW-0812">Transmembrane</keyword>
<evidence type="ECO:0000256" key="3">
    <source>
        <dbReference type="ARBA" id="ARBA00022692"/>
    </source>
</evidence>
<evidence type="ECO:0000256" key="2">
    <source>
        <dbReference type="ARBA" id="ARBA00022679"/>
    </source>
</evidence>
<evidence type="ECO:0000256" key="7">
    <source>
        <dbReference type="ARBA" id="ARBA00022833"/>
    </source>
</evidence>
<evidence type="ECO:0000256" key="9">
    <source>
        <dbReference type="ARBA" id="ARBA00023136"/>
    </source>
</evidence>
<evidence type="ECO:0000256" key="10">
    <source>
        <dbReference type="SAM" id="MobiDB-lite"/>
    </source>
</evidence>
<evidence type="ECO:0000256" key="11">
    <source>
        <dbReference type="SAM" id="Phobius"/>
    </source>
</evidence>
<keyword evidence="7" id="KW-0862">Zinc</keyword>
<evidence type="ECO:0000256" key="8">
    <source>
        <dbReference type="ARBA" id="ARBA00022989"/>
    </source>
</evidence>
<evidence type="ECO:0000256" key="6">
    <source>
        <dbReference type="ARBA" id="ARBA00022786"/>
    </source>
</evidence>
<feature type="region of interest" description="Disordered" evidence="10">
    <location>
        <begin position="367"/>
        <end position="430"/>
    </location>
</feature>
<dbReference type="EMBL" id="KQ459595">
    <property type="protein sequence ID" value="KPI95808.1"/>
    <property type="molecule type" value="Genomic_DNA"/>
</dbReference>
<dbReference type="InterPro" id="IPR013083">
    <property type="entry name" value="Znf_RING/FYVE/PHD"/>
</dbReference>
<feature type="compositionally biased region" description="Pro residues" evidence="10">
    <location>
        <begin position="411"/>
        <end position="430"/>
    </location>
</feature>
<reference evidence="13 14" key="1">
    <citation type="journal article" date="2015" name="Nat. Commun.">
        <title>Outbred genome sequencing and CRISPR/Cas9 gene editing in butterflies.</title>
        <authorList>
            <person name="Li X."/>
            <person name="Fan D."/>
            <person name="Zhang W."/>
            <person name="Liu G."/>
            <person name="Zhang L."/>
            <person name="Zhao L."/>
            <person name="Fang X."/>
            <person name="Chen L."/>
            <person name="Dong Y."/>
            <person name="Chen Y."/>
            <person name="Ding Y."/>
            <person name="Zhao R."/>
            <person name="Feng M."/>
            <person name="Zhu Y."/>
            <person name="Feng Y."/>
            <person name="Jiang X."/>
            <person name="Zhu D."/>
            <person name="Xiang H."/>
            <person name="Feng X."/>
            <person name="Li S."/>
            <person name="Wang J."/>
            <person name="Zhang G."/>
            <person name="Kronforst M.R."/>
            <person name="Wang W."/>
        </authorList>
    </citation>
    <scope>NUCLEOTIDE SEQUENCE [LARGE SCALE GENOMIC DNA]</scope>
    <source>
        <strain evidence="13">Ya'a_city_454_Px</strain>
        <tissue evidence="13">Whole body</tissue>
    </source>
</reference>
<keyword evidence="14" id="KW-1185">Reference proteome</keyword>
<gene>
    <name evidence="13" type="ORF">RR46_11521</name>
</gene>
<feature type="compositionally biased region" description="Polar residues" evidence="10">
    <location>
        <begin position="368"/>
        <end position="391"/>
    </location>
</feature>
<keyword evidence="9 11" id="KW-0472">Membrane</keyword>
<dbReference type="SUPFAM" id="SSF57850">
    <property type="entry name" value="RING/U-box"/>
    <property type="match status" value="1"/>
</dbReference>
<dbReference type="GO" id="GO:0016567">
    <property type="term" value="P:protein ubiquitination"/>
    <property type="evidence" value="ECO:0007669"/>
    <property type="project" value="TreeGrafter"/>
</dbReference>
<keyword evidence="4" id="KW-0479">Metal-binding</keyword>
<dbReference type="PANTHER" id="PTHR46065">
    <property type="entry name" value="E3 UBIQUITIN-PROTEIN LIGASE MARCH 2/3 FAMILY MEMBER"/>
    <property type="match status" value="1"/>
</dbReference>
<dbReference type="PROSITE" id="PS51292">
    <property type="entry name" value="ZF_RING_CH"/>
    <property type="match status" value="1"/>
</dbReference>
<dbReference type="Gene3D" id="3.30.40.10">
    <property type="entry name" value="Zinc/RING finger domain, C3HC4 (zinc finger)"/>
    <property type="match status" value="1"/>
</dbReference>
<proteinExistence type="predicted"/>
<protein>
    <submittedName>
        <fullName evidence="13">E3 ubiquitin-protein ligase MARCH2</fullName>
    </submittedName>
</protein>
<dbReference type="AlphaFoldDB" id="A0A194PS66"/>
<keyword evidence="8 11" id="KW-1133">Transmembrane helix</keyword>
<dbReference type="SMART" id="SM00744">
    <property type="entry name" value="RINGv"/>
    <property type="match status" value="1"/>
</dbReference>
<accession>A0A194PS66</accession>
<organism evidence="13 14">
    <name type="scientific">Papilio xuthus</name>
    <name type="common">Asian swallowtail butterfly</name>
    <dbReference type="NCBI Taxonomy" id="66420"/>
    <lineage>
        <taxon>Eukaryota</taxon>
        <taxon>Metazoa</taxon>
        <taxon>Ecdysozoa</taxon>
        <taxon>Arthropoda</taxon>
        <taxon>Hexapoda</taxon>
        <taxon>Insecta</taxon>
        <taxon>Pterygota</taxon>
        <taxon>Neoptera</taxon>
        <taxon>Endopterygota</taxon>
        <taxon>Lepidoptera</taxon>
        <taxon>Glossata</taxon>
        <taxon>Ditrysia</taxon>
        <taxon>Papilionoidea</taxon>
        <taxon>Papilionidae</taxon>
        <taxon>Papilioninae</taxon>
        <taxon>Papilio</taxon>
    </lineage>
</organism>
<evidence type="ECO:0000313" key="14">
    <source>
        <dbReference type="Proteomes" id="UP000053268"/>
    </source>
</evidence>
<keyword evidence="2" id="KW-0808">Transferase</keyword>
<dbReference type="InterPro" id="IPR011016">
    <property type="entry name" value="Znf_RING-CH"/>
</dbReference>
<dbReference type="Pfam" id="PF12906">
    <property type="entry name" value="RINGv"/>
    <property type="match status" value="1"/>
</dbReference>
<evidence type="ECO:0000256" key="4">
    <source>
        <dbReference type="ARBA" id="ARBA00022723"/>
    </source>
</evidence>
<feature type="transmembrane region" description="Helical" evidence="11">
    <location>
        <begin position="454"/>
        <end position="476"/>
    </location>
</feature>